<keyword evidence="6" id="KW-1185">Reference proteome</keyword>
<dbReference type="InterPro" id="IPR029058">
    <property type="entry name" value="AB_hydrolase_fold"/>
</dbReference>
<keyword evidence="2 5" id="KW-0378">Hydrolase</keyword>
<evidence type="ECO:0000256" key="1">
    <source>
        <dbReference type="ARBA" id="ARBA00010088"/>
    </source>
</evidence>
<evidence type="ECO:0000259" key="4">
    <source>
        <dbReference type="Pfam" id="PF06441"/>
    </source>
</evidence>
<comment type="similarity">
    <text evidence="1">Belongs to the peptidase S33 family.</text>
</comment>
<dbReference type="AlphaFoldDB" id="A0A1S7ULF4"/>
<accession>A0A1S7ULF4</accession>
<proteinExistence type="inferred from homology"/>
<dbReference type="PANTHER" id="PTHR21661:SF71">
    <property type="entry name" value="EPOXIDE HYDROLASE N-TERMINAL DOMAIN-CONTAINING PROTEIN"/>
    <property type="match status" value="1"/>
</dbReference>
<evidence type="ECO:0000256" key="2">
    <source>
        <dbReference type="ARBA" id="ARBA00022801"/>
    </source>
</evidence>
<evidence type="ECO:0000256" key="3">
    <source>
        <dbReference type="SAM" id="MobiDB-lite"/>
    </source>
</evidence>
<dbReference type="PANTHER" id="PTHR21661">
    <property type="entry name" value="EPOXIDE HYDROLASE 1-RELATED"/>
    <property type="match status" value="1"/>
</dbReference>
<dbReference type="GO" id="GO:0097176">
    <property type="term" value="P:epoxide metabolic process"/>
    <property type="evidence" value="ECO:0007669"/>
    <property type="project" value="TreeGrafter"/>
</dbReference>
<dbReference type="Pfam" id="PF06441">
    <property type="entry name" value="EHN"/>
    <property type="match status" value="1"/>
</dbReference>
<dbReference type="GO" id="GO:0004301">
    <property type="term" value="F:epoxide hydrolase activity"/>
    <property type="evidence" value="ECO:0007669"/>
    <property type="project" value="TreeGrafter"/>
</dbReference>
<dbReference type="InterPro" id="IPR010497">
    <property type="entry name" value="Epoxide_hydro_N"/>
</dbReference>
<gene>
    <name evidence="5" type="ORF">SAMD00023353_0600690</name>
</gene>
<organism evidence="5">
    <name type="scientific">Rosellinia necatrix</name>
    <name type="common">White root-rot fungus</name>
    <dbReference type="NCBI Taxonomy" id="77044"/>
    <lineage>
        <taxon>Eukaryota</taxon>
        <taxon>Fungi</taxon>
        <taxon>Dikarya</taxon>
        <taxon>Ascomycota</taxon>
        <taxon>Pezizomycotina</taxon>
        <taxon>Sordariomycetes</taxon>
        <taxon>Xylariomycetidae</taxon>
        <taxon>Xylariales</taxon>
        <taxon>Xylariaceae</taxon>
        <taxon>Rosellinia</taxon>
    </lineage>
</organism>
<dbReference type="Proteomes" id="UP000054516">
    <property type="component" value="Unassembled WGS sequence"/>
</dbReference>
<sequence length="565" mass="60783">MALPAGIEEPVWPDGGRADEVRPYRIHASSKYLALTKNKLEIVRLPHELDRPKPTDCWPSKSQIEPLIDFWLGSYQWRDQEEVLNDIPQFRTAFVVSQSKSAVKIHFIHDRSSSANAIPLLIIPPFPFSNLCLAHLIELFTEPGADHQSFHLVIPSLPGVGFSHSLPANTDAIPATAAIFDSLMKRLGYPFYLATNAGAGSSSPAQIDYRLADWLSTRYPESCLGTHLISPPLTAPGLQEAPLEWAKWSIANKFKASVWGYRSVDLSAFKQSRRTTSSNKASGAHTKAGSSTPKPAEPNVLSYALCDSPTGLLVLVMAGLRFLAPNKEFTPTEIINFTHTAWLPGPEGAMNFWAYCSNHTEKSLVKSPVKPRVVLTVFLGNDEPAITGGGSRADVDAAGGGDVFDSSPYSCPAWAKTRYDLLRTFRTSGKPGLLAWERPEIIANGVRGLAAAVLRVDSRLARSLEPMSEPVPSGQQVVASVGTVPPGKEEEEGGPQPPMSEWPDSQPKPSPKASGQPSPVKKATGHVNGVGNVRVTTSPVTPEASETPVLLQSTGPGLVATAGTS</sequence>
<dbReference type="OMA" id="PLIDFWL"/>
<dbReference type="STRING" id="77044.A0A1S7ULF4"/>
<name>A0A1S7ULF4_ROSNE</name>
<feature type="region of interest" description="Disordered" evidence="3">
    <location>
        <begin position="466"/>
        <end position="565"/>
    </location>
</feature>
<dbReference type="OrthoDB" id="7130006at2759"/>
<dbReference type="SUPFAM" id="SSF53474">
    <property type="entry name" value="alpha/beta-Hydrolases"/>
    <property type="match status" value="1"/>
</dbReference>
<feature type="domain" description="Epoxide hydrolase N-terminal" evidence="4">
    <location>
        <begin position="21"/>
        <end position="131"/>
    </location>
</feature>
<feature type="compositionally biased region" description="Pro residues" evidence="3">
    <location>
        <begin position="495"/>
        <end position="510"/>
    </location>
</feature>
<dbReference type="Gene3D" id="3.40.50.1820">
    <property type="entry name" value="alpha/beta hydrolase"/>
    <property type="match status" value="1"/>
</dbReference>
<dbReference type="EMBL" id="DF977451">
    <property type="protein sequence ID" value="GAP84145.1"/>
    <property type="molecule type" value="Genomic_DNA"/>
</dbReference>
<feature type="region of interest" description="Disordered" evidence="3">
    <location>
        <begin position="275"/>
        <end position="295"/>
    </location>
</feature>
<protein>
    <submittedName>
        <fullName evidence="5">Putative epoxide hydrolase</fullName>
    </submittedName>
</protein>
<evidence type="ECO:0000313" key="6">
    <source>
        <dbReference type="Proteomes" id="UP000054516"/>
    </source>
</evidence>
<reference evidence="5" key="1">
    <citation type="submission" date="2016-03" db="EMBL/GenBank/DDBJ databases">
        <title>Draft genome sequence of Rosellinia necatrix.</title>
        <authorList>
            <person name="Kanematsu S."/>
        </authorList>
    </citation>
    <scope>NUCLEOTIDE SEQUENCE [LARGE SCALE GENOMIC DNA]</scope>
    <source>
        <strain evidence="5">W97</strain>
    </source>
</reference>
<evidence type="ECO:0000313" key="5">
    <source>
        <dbReference type="EMBL" id="GAP84145.1"/>
    </source>
</evidence>